<dbReference type="PANTHER" id="PTHR30265">
    <property type="entry name" value="RHO-INTERACTING TRANSCRIPTION TERMINATION FACTOR NUSG"/>
    <property type="match status" value="1"/>
</dbReference>
<evidence type="ECO:0000256" key="7">
    <source>
        <dbReference type="RuleBase" id="RU000538"/>
    </source>
</evidence>
<dbReference type="InterPro" id="IPR014722">
    <property type="entry name" value="Rib_uL2_dom2"/>
</dbReference>
<dbReference type="PANTHER" id="PTHR30265:SF2">
    <property type="entry name" value="TRANSCRIPTION TERMINATION_ANTITERMINATION PROTEIN NUSG"/>
    <property type="match status" value="1"/>
</dbReference>
<sequence>MTDPVVSADPAAGASDSDAADEAVADAGDGEVTSEEAPREEASDDSDEESAPARKFPAPEEESTVDEHGYEWFVLKVTSNREKTVKKSLEKRIRREGLEEDFGEIVIPTQKVVDPKGGKKRVIEQKLFPGYMMIQMKLNDDSWYLVRDTTGVGGFTGSSGSFTSADDRPAAMRPDEVARMLGTGEEAEGEEAEPAKVQIDLPIGETVKIKEGPFETFEGTVEAIDELHGKVTVLIEIFGSPRPTEFEYWQVEKV</sequence>
<evidence type="ECO:0000256" key="4">
    <source>
        <dbReference type="ARBA" id="ARBA00023163"/>
    </source>
</evidence>
<dbReference type="Proteomes" id="UP000609651">
    <property type="component" value="Unassembled WGS sequence"/>
</dbReference>
<dbReference type="InterPro" id="IPR043425">
    <property type="entry name" value="NusG-like"/>
</dbReference>
<dbReference type="InterPro" id="IPR008991">
    <property type="entry name" value="Translation_prot_SH3-like_sf"/>
</dbReference>
<evidence type="ECO:0000313" key="10">
    <source>
        <dbReference type="EMBL" id="NNJ25171.1"/>
    </source>
</evidence>
<feature type="compositionally biased region" description="Low complexity" evidence="8">
    <location>
        <begin position="1"/>
        <end position="17"/>
    </location>
</feature>
<evidence type="ECO:0000256" key="3">
    <source>
        <dbReference type="ARBA" id="ARBA00023015"/>
    </source>
</evidence>
<keyword evidence="4 5" id="KW-0804">Transcription</keyword>
<evidence type="ECO:0000313" key="11">
    <source>
        <dbReference type="Proteomes" id="UP000609651"/>
    </source>
</evidence>
<evidence type="ECO:0000256" key="2">
    <source>
        <dbReference type="ARBA" id="ARBA00022814"/>
    </source>
</evidence>
<keyword evidence="3 5" id="KW-0805">Transcription regulation</keyword>
<name>A0ABX1VDN2_9PLAN</name>
<dbReference type="Gene3D" id="2.30.30.30">
    <property type="match status" value="1"/>
</dbReference>
<evidence type="ECO:0000256" key="1">
    <source>
        <dbReference type="ARBA" id="ARBA00022472"/>
    </source>
</evidence>
<dbReference type="NCBIfam" id="TIGR00922">
    <property type="entry name" value="nusG"/>
    <property type="match status" value="1"/>
</dbReference>
<keyword evidence="2 5" id="KW-0889">Transcription antitermination</keyword>
<feature type="domain" description="NusG-like N-terminal" evidence="9">
    <location>
        <begin position="69"/>
        <end position="184"/>
    </location>
</feature>
<dbReference type="EMBL" id="WTPX01000027">
    <property type="protein sequence ID" value="NNJ25171.1"/>
    <property type="molecule type" value="Genomic_DNA"/>
</dbReference>
<protein>
    <recommendedName>
        <fullName evidence="5 6">Transcription termination/antitermination protein NusG</fullName>
    </recommendedName>
</protein>
<comment type="function">
    <text evidence="5 7">Participates in transcription elongation, termination and antitermination.</text>
</comment>
<reference evidence="10 11" key="1">
    <citation type="journal article" date="2020" name="Syst. Appl. Microbiol.">
        <title>Alienimonas chondri sp. nov., a novel planctomycete isolated from the biofilm of the red alga Chondrus crispus.</title>
        <authorList>
            <person name="Vitorino I."/>
            <person name="Albuquerque L."/>
            <person name="Wiegand S."/>
            <person name="Kallscheuer N."/>
            <person name="da Costa M.S."/>
            <person name="Lobo-da-Cunha A."/>
            <person name="Jogler C."/>
            <person name="Lage O.M."/>
        </authorList>
    </citation>
    <scope>NUCLEOTIDE SEQUENCE [LARGE SCALE GENOMIC DNA]</scope>
    <source>
        <strain evidence="10 11">LzC2</strain>
    </source>
</reference>
<evidence type="ECO:0000259" key="9">
    <source>
        <dbReference type="SMART" id="SM00738"/>
    </source>
</evidence>
<gene>
    <name evidence="5 10" type="primary">nusG</name>
    <name evidence="10" type="ORF">LzC2_12340</name>
</gene>
<comment type="similarity">
    <text evidence="5 7">Belongs to the NusG family.</text>
</comment>
<accession>A0ABX1VDN2</accession>
<dbReference type="Pfam" id="PF02357">
    <property type="entry name" value="NusG"/>
    <property type="match status" value="1"/>
</dbReference>
<dbReference type="SUPFAM" id="SSF50104">
    <property type="entry name" value="Translation proteins SH3-like domain"/>
    <property type="match status" value="1"/>
</dbReference>
<keyword evidence="11" id="KW-1185">Reference proteome</keyword>
<keyword evidence="1 5" id="KW-0806">Transcription termination</keyword>
<dbReference type="InterPro" id="IPR006645">
    <property type="entry name" value="NGN-like_dom"/>
</dbReference>
<evidence type="ECO:0000256" key="5">
    <source>
        <dbReference type="HAMAP-Rule" id="MF_00948"/>
    </source>
</evidence>
<dbReference type="HAMAP" id="MF_00948">
    <property type="entry name" value="NusG"/>
    <property type="match status" value="1"/>
</dbReference>
<dbReference type="CDD" id="cd06091">
    <property type="entry name" value="KOW_NusG"/>
    <property type="match status" value="1"/>
</dbReference>
<dbReference type="PRINTS" id="PR00338">
    <property type="entry name" value="NUSGTNSCPFCT"/>
</dbReference>
<dbReference type="InterPro" id="IPR036735">
    <property type="entry name" value="NGN_dom_sf"/>
</dbReference>
<evidence type="ECO:0000256" key="6">
    <source>
        <dbReference type="NCBIfam" id="TIGR00922"/>
    </source>
</evidence>
<evidence type="ECO:0000256" key="8">
    <source>
        <dbReference type="SAM" id="MobiDB-lite"/>
    </source>
</evidence>
<organism evidence="10 11">
    <name type="scientific">Alienimonas chondri</name>
    <dbReference type="NCBI Taxonomy" id="2681879"/>
    <lineage>
        <taxon>Bacteria</taxon>
        <taxon>Pseudomonadati</taxon>
        <taxon>Planctomycetota</taxon>
        <taxon>Planctomycetia</taxon>
        <taxon>Planctomycetales</taxon>
        <taxon>Planctomycetaceae</taxon>
        <taxon>Alienimonas</taxon>
    </lineage>
</organism>
<proteinExistence type="inferred from homology"/>
<dbReference type="InterPro" id="IPR047050">
    <property type="entry name" value="NGN"/>
</dbReference>
<feature type="compositionally biased region" description="Acidic residues" evidence="8">
    <location>
        <begin position="18"/>
        <end position="34"/>
    </location>
</feature>
<dbReference type="InterPro" id="IPR001062">
    <property type="entry name" value="Transcrpt_antiterm_NusG"/>
</dbReference>
<comment type="caution">
    <text evidence="10">The sequence shown here is derived from an EMBL/GenBank/DDBJ whole genome shotgun (WGS) entry which is preliminary data.</text>
</comment>
<dbReference type="Gene3D" id="3.30.70.940">
    <property type="entry name" value="NusG, N-terminal domain"/>
    <property type="match status" value="1"/>
</dbReference>
<dbReference type="CDD" id="cd09891">
    <property type="entry name" value="NGN_Bact_1"/>
    <property type="match status" value="1"/>
</dbReference>
<feature type="region of interest" description="Disordered" evidence="8">
    <location>
        <begin position="1"/>
        <end position="64"/>
    </location>
</feature>
<dbReference type="SUPFAM" id="SSF82679">
    <property type="entry name" value="N-utilization substance G protein NusG, N-terminal domain"/>
    <property type="match status" value="1"/>
</dbReference>
<dbReference type="SMART" id="SM00738">
    <property type="entry name" value="NGN"/>
    <property type="match status" value="1"/>
</dbReference>